<evidence type="ECO:0000313" key="4">
    <source>
        <dbReference type="Proteomes" id="UP000178974"/>
    </source>
</evidence>
<feature type="domain" description="CxxC-x17-CxxC" evidence="2">
    <location>
        <begin position="23"/>
        <end position="55"/>
    </location>
</feature>
<accession>A0A1F5CKA9</accession>
<protein>
    <recommendedName>
        <fullName evidence="2">CxxC-x17-CxxC domain-containing protein</fullName>
    </recommendedName>
</protein>
<sequence length="60" mass="7098">MFNRDDNRSAAAGQQEEYTGEWECSQCHAKTPHTLRFKPIADRPVYCKTCYRAKKEEMNR</sequence>
<gene>
    <name evidence="3" type="ORF">A2567_02235</name>
</gene>
<comment type="caution">
    <text evidence="3">The sequence shown here is derived from an EMBL/GenBank/DDBJ whole genome shotgun (WGS) entry which is preliminary data.</text>
</comment>
<dbReference type="EMBL" id="MEZA01000004">
    <property type="protein sequence ID" value="OGD43289.1"/>
    <property type="molecule type" value="Genomic_DNA"/>
</dbReference>
<dbReference type="Proteomes" id="UP000178974">
    <property type="component" value="Unassembled WGS sequence"/>
</dbReference>
<dbReference type="InterPro" id="IPR026363">
    <property type="entry name" value="CxxC-x17-CxxC_dom"/>
</dbReference>
<evidence type="ECO:0000256" key="1">
    <source>
        <dbReference type="SAM" id="MobiDB-lite"/>
    </source>
</evidence>
<evidence type="ECO:0000313" key="3">
    <source>
        <dbReference type="EMBL" id="OGD43289.1"/>
    </source>
</evidence>
<dbReference type="SUPFAM" id="SSF48695">
    <property type="entry name" value="Multiheme cytochromes"/>
    <property type="match status" value="1"/>
</dbReference>
<reference evidence="3 4" key="1">
    <citation type="journal article" date="2016" name="Nat. Commun.">
        <title>Thousands of microbial genomes shed light on interconnected biogeochemical processes in an aquifer system.</title>
        <authorList>
            <person name="Anantharaman K."/>
            <person name="Brown C.T."/>
            <person name="Hug L.A."/>
            <person name="Sharon I."/>
            <person name="Castelle C.J."/>
            <person name="Probst A.J."/>
            <person name="Thomas B.C."/>
            <person name="Singh A."/>
            <person name="Wilkins M.J."/>
            <person name="Karaoz U."/>
            <person name="Brodie E.L."/>
            <person name="Williams K.H."/>
            <person name="Hubbard S.S."/>
            <person name="Banfield J.F."/>
        </authorList>
    </citation>
    <scope>NUCLEOTIDE SEQUENCE [LARGE SCALE GENOMIC DNA]</scope>
</reference>
<dbReference type="AlphaFoldDB" id="A0A1F5CKA9"/>
<name>A0A1F5CKA9_9BACT</name>
<evidence type="ECO:0000259" key="2">
    <source>
        <dbReference type="Pfam" id="PF23477"/>
    </source>
</evidence>
<proteinExistence type="predicted"/>
<dbReference type="InterPro" id="IPR036280">
    <property type="entry name" value="Multihaem_cyt_sf"/>
</dbReference>
<feature type="region of interest" description="Disordered" evidence="1">
    <location>
        <begin position="1"/>
        <end position="21"/>
    </location>
</feature>
<organism evidence="3 4">
    <name type="scientific">Candidatus Azambacteria bacterium RIFOXYD1_FULL_42_11</name>
    <dbReference type="NCBI Taxonomy" id="1797310"/>
    <lineage>
        <taxon>Bacteria</taxon>
        <taxon>Candidatus Azamiibacteriota</taxon>
    </lineage>
</organism>
<dbReference type="Pfam" id="PF23477">
    <property type="entry name" value="zf_Tbcl_2"/>
    <property type="match status" value="1"/>
</dbReference>